<protein>
    <recommendedName>
        <fullName evidence="4">Gfo/Idh/MocA-like oxidoreductase N-terminal domain-containing protein</fullName>
    </recommendedName>
</protein>
<dbReference type="Pfam" id="PF22725">
    <property type="entry name" value="GFO_IDH_MocA_C3"/>
    <property type="match status" value="1"/>
</dbReference>
<dbReference type="InterPro" id="IPR000683">
    <property type="entry name" value="Gfo/Idh/MocA-like_OxRdtase_N"/>
</dbReference>
<dbReference type="Gene3D" id="3.30.360.10">
    <property type="entry name" value="Dihydrodipicolinate Reductase, domain 2"/>
    <property type="match status" value="1"/>
</dbReference>
<reference evidence="3" key="1">
    <citation type="submission" date="2018-05" db="EMBL/GenBank/DDBJ databases">
        <authorList>
            <person name="Lanie J.A."/>
            <person name="Ng W.-L."/>
            <person name="Kazmierczak K.M."/>
            <person name="Andrzejewski T.M."/>
            <person name="Davidsen T.M."/>
            <person name="Wayne K.J."/>
            <person name="Tettelin H."/>
            <person name="Glass J.I."/>
            <person name="Rusch D."/>
            <person name="Podicherti R."/>
            <person name="Tsui H.-C.T."/>
            <person name="Winkler M.E."/>
        </authorList>
    </citation>
    <scope>NUCLEOTIDE SEQUENCE</scope>
</reference>
<dbReference type="GO" id="GO:0000166">
    <property type="term" value="F:nucleotide binding"/>
    <property type="evidence" value="ECO:0007669"/>
    <property type="project" value="InterPro"/>
</dbReference>
<gene>
    <name evidence="3" type="ORF">METZ01_LOCUS329466</name>
</gene>
<dbReference type="Pfam" id="PF01408">
    <property type="entry name" value="GFO_IDH_MocA"/>
    <property type="match status" value="1"/>
</dbReference>
<evidence type="ECO:0000259" key="2">
    <source>
        <dbReference type="Pfam" id="PF22725"/>
    </source>
</evidence>
<dbReference type="InterPro" id="IPR036291">
    <property type="entry name" value="NAD(P)-bd_dom_sf"/>
</dbReference>
<dbReference type="PANTHER" id="PTHR43249:SF1">
    <property type="entry name" value="D-GLUCOSIDE 3-DEHYDROGENASE"/>
    <property type="match status" value="1"/>
</dbReference>
<evidence type="ECO:0000313" key="3">
    <source>
        <dbReference type="EMBL" id="SVC76612.1"/>
    </source>
</evidence>
<dbReference type="Gene3D" id="3.40.50.720">
    <property type="entry name" value="NAD(P)-binding Rossmann-like Domain"/>
    <property type="match status" value="1"/>
</dbReference>
<accession>A0A382PX12</accession>
<dbReference type="AlphaFoldDB" id="A0A382PX12"/>
<dbReference type="InterPro" id="IPR052515">
    <property type="entry name" value="Gfo/Idh/MocA_Oxidoreductase"/>
</dbReference>
<organism evidence="3">
    <name type="scientific">marine metagenome</name>
    <dbReference type="NCBI Taxonomy" id="408172"/>
    <lineage>
        <taxon>unclassified sequences</taxon>
        <taxon>metagenomes</taxon>
        <taxon>ecological metagenomes</taxon>
    </lineage>
</organism>
<sequence>MEKLRLGLIGLGQVASHYENILRDNSLSDFVEISLGVDQIDEVRKKWEGRVKKYPIEDISQIDSNDLDLALVLTPSGLHEEDSFKLLEKGINVLCEKPIGLNIEKVRDNIELAKRKNIAYGGVFQNRFNKPVLLIKKLIDQGVFGKIISSSVRLQWCRLQDYYNDGWHGKWALDGGVINQQAIHHIDTLFYLLGAPKKAIGFSGNLNNSLEAEDTFVGSGQLESGGFFTLEATTAIRPHDIKAS</sequence>
<dbReference type="SUPFAM" id="SSF51735">
    <property type="entry name" value="NAD(P)-binding Rossmann-fold domains"/>
    <property type="match status" value="1"/>
</dbReference>
<dbReference type="SUPFAM" id="SSF55347">
    <property type="entry name" value="Glyceraldehyde-3-phosphate dehydrogenase-like, C-terminal domain"/>
    <property type="match status" value="1"/>
</dbReference>
<name>A0A382PX12_9ZZZZ</name>
<feature type="non-terminal residue" evidence="3">
    <location>
        <position position="244"/>
    </location>
</feature>
<evidence type="ECO:0000259" key="1">
    <source>
        <dbReference type="Pfam" id="PF01408"/>
    </source>
</evidence>
<feature type="domain" description="GFO/IDH/MocA-like oxidoreductase" evidence="2">
    <location>
        <begin position="134"/>
        <end position="239"/>
    </location>
</feature>
<proteinExistence type="predicted"/>
<dbReference type="InterPro" id="IPR055170">
    <property type="entry name" value="GFO_IDH_MocA-like_dom"/>
</dbReference>
<dbReference type="PANTHER" id="PTHR43249">
    <property type="entry name" value="UDP-N-ACETYL-2-AMINO-2-DEOXY-D-GLUCURONATE OXIDASE"/>
    <property type="match status" value="1"/>
</dbReference>
<dbReference type="EMBL" id="UINC01109654">
    <property type="protein sequence ID" value="SVC76612.1"/>
    <property type="molecule type" value="Genomic_DNA"/>
</dbReference>
<feature type="domain" description="Gfo/Idh/MocA-like oxidoreductase N-terminal" evidence="1">
    <location>
        <begin position="5"/>
        <end position="117"/>
    </location>
</feature>
<evidence type="ECO:0008006" key="4">
    <source>
        <dbReference type="Google" id="ProtNLM"/>
    </source>
</evidence>